<comment type="caution">
    <text evidence="2">The sequence shown here is derived from an EMBL/GenBank/DDBJ whole genome shotgun (WGS) entry which is preliminary data.</text>
</comment>
<dbReference type="Proteomes" id="UP001161390">
    <property type="component" value="Unassembled WGS sequence"/>
</dbReference>
<feature type="region of interest" description="Disordered" evidence="1">
    <location>
        <begin position="355"/>
        <end position="387"/>
    </location>
</feature>
<evidence type="ECO:0000313" key="3">
    <source>
        <dbReference type="Proteomes" id="UP001161390"/>
    </source>
</evidence>
<evidence type="ECO:0000313" key="2">
    <source>
        <dbReference type="EMBL" id="GLQ20353.1"/>
    </source>
</evidence>
<dbReference type="EMBL" id="BSNJ01000002">
    <property type="protein sequence ID" value="GLQ20353.1"/>
    <property type="molecule type" value="Genomic_DNA"/>
</dbReference>
<evidence type="ECO:0000256" key="1">
    <source>
        <dbReference type="SAM" id="MobiDB-lite"/>
    </source>
</evidence>
<dbReference type="SUPFAM" id="SSF52540">
    <property type="entry name" value="P-loop containing nucleoside triphosphate hydrolases"/>
    <property type="match status" value="1"/>
</dbReference>
<dbReference type="PANTHER" id="PTHR42957:SF1">
    <property type="entry name" value="HELICASE MJ1565-RELATED"/>
    <property type="match status" value="1"/>
</dbReference>
<sequence length="543" mass="58680">MDSFPIPEAAFDEDAIILAKKGAGKTVLAKDLVERSLDAGERTLIIDPKGDWWGLKSSADGKSDGYPVAVFGGQHGDMEFTPSNAEPLARMLANDNLPSIIDTSSLTLKERGAALTSFYRALYRHNRQSLFLVQDEVHQLAPQTPSGTEAYELKEIISTIVTLGRQRGFRLLSICQRVQLVDKTLVTQADTLIAMRLVHKRDKAPALDWFSGNAPDEFVALAKEKMGRLDVGQALVGCANLELFDLVRVPMNRTFDSSATPKRGEVQIEPSTLATADLSAVREALQANDAEPEVALSPDFSKDIARQISDARKEGYAKGFAEAERGKDKAHTDGIALGWRQARDAMHGALDRLKPEKAPALPPSKKGPAPAVTENRPRAASKNALPGITFTGPQRRVVDAISFWRGFGFDTPSRAQVAFVARYTYGGSSLKAALSSLRKIDVVNYPQPDHVSLGLDWPVPQASFDRLTSELSGPQSKALKPLLSGDTLSRAELAEATGYENGGSSLKAALSSLRTLGLIDYPSPGCVTAEPWLVALHQAETAP</sequence>
<dbReference type="PANTHER" id="PTHR42957">
    <property type="entry name" value="HELICASE MJ1565-RELATED"/>
    <property type="match status" value="1"/>
</dbReference>
<dbReference type="Gene3D" id="3.40.50.300">
    <property type="entry name" value="P-loop containing nucleotide triphosphate hydrolases"/>
    <property type="match status" value="1"/>
</dbReference>
<evidence type="ECO:0008006" key="4">
    <source>
        <dbReference type="Google" id="ProtNLM"/>
    </source>
</evidence>
<name>A0ABQ5UYY4_9PROT</name>
<proteinExistence type="predicted"/>
<reference evidence="2" key="1">
    <citation type="journal article" date="2014" name="Int. J. Syst. Evol. Microbiol.">
        <title>Complete genome of a new Firmicutes species belonging to the dominant human colonic microbiota ('Ruminococcus bicirculans') reveals two chromosomes and a selective capacity to utilize plant glucans.</title>
        <authorList>
            <consortium name="NISC Comparative Sequencing Program"/>
            <person name="Wegmann U."/>
            <person name="Louis P."/>
            <person name="Goesmann A."/>
            <person name="Henrissat B."/>
            <person name="Duncan S.H."/>
            <person name="Flint H.J."/>
        </authorList>
    </citation>
    <scope>NUCLEOTIDE SEQUENCE</scope>
    <source>
        <strain evidence="2">NBRC 108216</strain>
    </source>
</reference>
<gene>
    <name evidence="2" type="ORF">GCM10007854_13080</name>
</gene>
<dbReference type="RefSeq" id="WP_284370845.1">
    <property type="nucleotide sequence ID" value="NZ_BSNJ01000002.1"/>
</dbReference>
<protein>
    <recommendedName>
        <fullName evidence="4">Helicase HerA central domain-containing protein</fullName>
    </recommendedName>
</protein>
<organism evidence="2 3">
    <name type="scientific">Algimonas porphyrae</name>
    <dbReference type="NCBI Taxonomy" id="1128113"/>
    <lineage>
        <taxon>Bacteria</taxon>
        <taxon>Pseudomonadati</taxon>
        <taxon>Pseudomonadota</taxon>
        <taxon>Alphaproteobacteria</taxon>
        <taxon>Maricaulales</taxon>
        <taxon>Robiginitomaculaceae</taxon>
        <taxon>Algimonas</taxon>
    </lineage>
</organism>
<dbReference type="InterPro" id="IPR008571">
    <property type="entry name" value="HerA-like"/>
</dbReference>
<keyword evidence="3" id="KW-1185">Reference proteome</keyword>
<dbReference type="InterPro" id="IPR027417">
    <property type="entry name" value="P-loop_NTPase"/>
</dbReference>
<reference evidence="2" key="2">
    <citation type="submission" date="2023-01" db="EMBL/GenBank/DDBJ databases">
        <title>Draft genome sequence of Algimonas porphyrae strain NBRC 108216.</title>
        <authorList>
            <person name="Sun Q."/>
            <person name="Mori K."/>
        </authorList>
    </citation>
    <scope>NUCLEOTIDE SEQUENCE</scope>
    <source>
        <strain evidence="2">NBRC 108216</strain>
    </source>
</reference>
<accession>A0ABQ5UYY4</accession>